<keyword evidence="2" id="KW-1185">Reference proteome</keyword>
<reference evidence="2" key="1">
    <citation type="journal article" date="2011" name="Proc. Natl. Acad. Sci. U.S.A.">
        <title>Genomic insights into the physiology and ecology of the marine filamentous cyanobacterium Lyngbya majuscula.</title>
        <authorList>
            <person name="Jones A.C."/>
            <person name="Monroe E.A."/>
            <person name="Podell S."/>
            <person name="Hess W.R."/>
            <person name="Klages S."/>
            <person name="Esquenazi E."/>
            <person name="Niessen S."/>
            <person name="Hoover H."/>
            <person name="Rothmann M."/>
            <person name="Lasken R.S."/>
            <person name="Yates J.R.III."/>
            <person name="Reinhardt R."/>
            <person name="Kube M."/>
            <person name="Burkart M.D."/>
            <person name="Allen E.E."/>
            <person name="Dorrestein P.C."/>
            <person name="Gerwick W.H."/>
            <person name="Gerwick L."/>
        </authorList>
    </citation>
    <scope>NUCLEOTIDE SEQUENCE [LARGE SCALE GENOMIC DNA]</scope>
    <source>
        <strain evidence="2">3L</strain>
    </source>
</reference>
<dbReference type="eggNOG" id="COG4715">
    <property type="taxonomic scope" value="Bacteria"/>
</dbReference>
<gene>
    <name evidence="1" type="ORF">LYNGBM3L_74070</name>
</gene>
<dbReference type="AlphaFoldDB" id="F4Y3Y2"/>
<evidence type="ECO:0000313" key="1">
    <source>
        <dbReference type="EMBL" id="EGJ28478.1"/>
    </source>
</evidence>
<dbReference type="EMBL" id="GL890974">
    <property type="protein sequence ID" value="EGJ28478.1"/>
    <property type="molecule type" value="Genomic_DNA"/>
</dbReference>
<proteinExistence type="predicted"/>
<dbReference type="Proteomes" id="UP000003959">
    <property type="component" value="Unassembled WGS sequence"/>
</dbReference>
<dbReference type="HOGENOM" id="CLU_2024099_0_0_3"/>
<organism evidence="1 2">
    <name type="scientific">Moorena producens 3L</name>
    <dbReference type="NCBI Taxonomy" id="489825"/>
    <lineage>
        <taxon>Bacteria</taxon>
        <taxon>Bacillati</taxon>
        <taxon>Cyanobacteriota</taxon>
        <taxon>Cyanophyceae</taxon>
        <taxon>Coleofasciculales</taxon>
        <taxon>Coleofasciculaceae</taxon>
        <taxon>Moorena</taxon>
    </lineage>
</organism>
<dbReference type="RefSeq" id="WP_008191688.1">
    <property type="nucleotide sequence ID" value="NZ_GL890974.1"/>
</dbReference>
<evidence type="ECO:0000313" key="2">
    <source>
        <dbReference type="Proteomes" id="UP000003959"/>
    </source>
</evidence>
<dbReference type="OrthoDB" id="438008at2"/>
<protein>
    <submittedName>
        <fullName evidence="1">Uncharacterized protein</fullName>
    </submittedName>
</protein>
<name>F4Y3Y2_9CYAN</name>
<sequence length="122" mass="14233">MLTAITESCIENWDLVDEYGIDNDDIACELNTVWCETILSTDIAKSEKVDLEVNFDFWQNEWGSYFDMARAALQQGWDYPPLQQILQGNITSTSLWEGFPPDYAEDLALIRLQILERQQRYE</sequence>
<accession>F4Y3Y2</accession>